<dbReference type="GO" id="GO:0005634">
    <property type="term" value="C:nucleus"/>
    <property type="evidence" value="ECO:0007669"/>
    <property type="project" value="UniProtKB-SubCell"/>
</dbReference>
<reference evidence="6 7" key="1">
    <citation type="journal article" date="2023" name="Genes (Basel)">
        <title>Chromosome-Level Genome Assembly and Circadian Gene Repertoire of the Patagonia Blennie Eleginops maclovinus-The Closest Ancestral Proxy of Antarctic Cryonotothenioids.</title>
        <authorList>
            <person name="Cheng C.C."/>
            <person name="Rivera-Colon A.G."/>
            <person name="Minhas B.F."/>
            <person name="Wilson L."/>
            <person name="Rayamajhi N."/>
            <person name="Vargas-Chacoff L."/>
            <person name="Catchen J.M."/>
        </authorList>
    </citation>
    <scope>NUCLEOTIDE SEQUENCE [LARGE SCALE GENOMIC DNA]</scope>
    <source>
        <strain evidence="6">JMC-PN-2008</strain>
    </source>
</reference>
<dbReference type="Proteomes" id="UP001346869">
    <property type="component" value="Unassembled WGS sequence"/>
</dbReference>
<proteinExistence type="predicted"/>
<dbReference type="SUPFAM" id="SSF53098">
    <property type="entry name" value="Ribonuclease H-like"/>
    <property type="match status" value="1"/>
</dbReference>
<protein>
    <submittedName>
        <fullName evidence="6">Uncharacterized protein</fullName>
    </submittedName>
</protein>
<dbReference type="InterPro" id="IPR052035">
    <property type="entry name" value="ZnF_BED_domain_contain"/>
</dbReference>
<dbReference type="EMBL" id="JAUZQC010000012">
    <property type="protein sequence ID" value="KAK5862872.1"/>
    <property type="molecule type" value="Genomic_DNA"/>
</dbReference>
<keyword evidence="3" id="KW-0863">Zinc-finger</keyword>
<comment type="caution">
    <text evidence="6">The sequence shown here is derived from an EMBL/GenBank/DDBJ whole genome shotgun (WGS) entry which is preliminary data.</text>
</comment>
<dbReference type="InterPro" id="IPR012337">
    <property type="entry name" value="RNaseH-like_sf"/>
</dbReference>
<dbReference type="PANTHER" id="PTHR46481">
    <property type="entry name" value="ZINC FINGER BED DOMAIN-CONTAINING PROTEIN 4"/>
    <property type="match status" value="1"/>
</dbReference>
<gene>
    <name evidence="6" type="ORF">PBY51_018225</name>
</gene>
<name>A0AAN8APU2_ELEMC</name>
<keyword evidence="5" id="KW-0539">Nucleus</keyword>
<evidence type="ECO:0000256" key="4">
    <source>
        <dbReference type="ARBA" id="ARBA00022833"/>
    </source>
</evidence>
<evidence type="ECO:0000313" key="6">
    <source>
        <dbReference type="EMBL" id="KAK5862872.1"/>
    </source>
</evidence>
<evidence type="ECO:0000256" key="2">
    <source>
        <dbReference type="ARBA" id="ARBA00022723"/>
    </source>
</evidence>
<dbReference type="AlphaFoldDB" id="A0AAN8APU2"/>
<evidence type="ECO:0000256" key="5">
    <source>
        <dbReference type="ARBA" id="ARBA00023242"/>
    </source>
</evidence>
<evidence type="ECO:0000256" key="1">
    <source>
        <dbReference type="ARBA" id="ARBA00004123"/>
    </source>
</evidence>
<evidence type="ECO:0000313" key="7">
    <source>
        <dbReference type="Proteomes" id="UP001346869"/>
    </source>
</evidence>
<keyword evidence="4" id="KW-0862">Zinc</keyword>
<reference evidence="6 7" key="2">
    <citation type="journal article" date="2023" name="Mol. Biol. Evol.">
        <title>Genomics of Secondarily Temperate Adaptation in the Only Non-Antarctic Icefish.</title>
        <authorList>
            <person name="Rivera-Colon A.G."/>
            <person name="Rayamajhi N."/>
            <person name="Minhas B.F."/>
            <person name="Madrigal G."/>
            <person name="Bilyk K.T."/>
            <person name="Yoon V."/>
            <person name="Hune M."/>
            <person name="Gregory S."/>
            <person name="Cheng C.H.C."/>
            <person name="Catchen J.M."/>
        </authorList>
    </citation>
    <scope>NUCLEOTIDE SEQUENCE [LARGE SCALE GENOMIC DNA]</scope>
    <source>
        <strain evidence="6">JMC-PN-2008</strain>
    </source>
</reference>
<organism evidence="6 7">
    <name type="scientific">Eleginops maclovinus</name>
    <name type="common">Patagonian blennie</name>
    <name type="synonym">Eleginus maclovinus</name>
    <dbReference type="NCBI Taxonomy" id="56733"/>
    <lineage>
        <taxon>Eukaryota</taxon>
        <taxon>Metazoa</taxon>
        <taxon>Chordata</taxon>
        <taxon>Craniata</taxon>
        <taxon>Vertebrata</taxon>
        <taxon>Euteleostomi</taxon>
        <taxon>Actinopterygii</taxon>
        <taxon>Neopterygii</taxon>
        <taxon>Teleostei</taxon>
        <taxon>Neoteleostei</taxon>
        <taxon>Acanthomorphata</taxon>
        <taxon>Eupercaria</taxon>
        <taxon>Perciformes</taxon>
        <taxon>Notothenioidei</taxon>
        <taxon>Eleginopidae</taxon>
        <taxon>Eleginops</taxon>
    </lineage>
</organism>
<keyword evidence="2" id="KW-0479">Metal-binding</keyword>
<evidence type="ECO:0000256" key="3">
    <source>
        <dbReference type="ARBA" id="ARBA00022771"/>
    </source>
</evidence>
<dbReference type="GO" id="GO:0008270">
    <property type="term" value="F:zinc ion binding"/>
    <property type="evidence" value="ECO:0007669"/>
    <property type="project" value="UniProtKB-KW"/>
</dbReference>
<sequence length="174" mass="19139">MYDVALKALKSDLNDVECAALTGDGWTSRATDHFVSLTVHYIKDWQLNVKVLQTLKAEVAQTGENIAVEIQDCLEEFGLTSKVEVMTTDNAKAVVNATQKAGVRLSMGCFAHTLNLATQKVMAVPSVSAMVGILRPSITYFRSSYMGKIVLKEKQTALNLSNHRLLLDCKSSWN</sequence>
<dbReference type="PANTHER" id="PTHR46481:SF10">
    <property type="entry name" value="ZINC FINGER BED DOMAIN-CONTAINING PROTEIN 39"/>
    <property type="match status" value="1"/>
</dbReference>
<keyword evidence="7" id="KW-1185">Reference proteome</keyword>
<accession>A0AAN8APU2</accession>
<comment type="subcellular location">
    <subcellularLocation>
        <location evidence="1">Nucleus</location>
    </subcellularLocation>
</comment>